<dbReference type="Gene3D" id="1.10.287.80">
    <property type="entry name" value="ATP synthase, gamma subunit, helix hairpin domain"/>
    <property type="match status" value="2"/>
</dbReference>
<dbReference type="SUPFAM" id="SSF52943">
    <property type="entry name" value="ATP synthase (F1-ATPase), gamma subunit"/>
    <property type="match status" value="1"/>
</dbReference>
<evidence type="ECO:0000256" key="10">
    <source>
        <dbReference type="HAMAP-Rule" id="MF_00815"/>
    </source>
</evidence>
<keyword evidence="8 10" id="KW-0139">CF(1)</keyword>
<accession>A0A0S1SGL8</accession>
<dbReference type="CDD" id="cd12151">
    <property type="entry name" value="F1-ATPase_gamma"/>
    <property type="match status" value="1"/>
</dbReference>
<dbReference type="AlphaFoldDB" id="A0A0S1SJP0"/>
<sequence>MARSLRDLRRKMKAIKATHQVTKAMELVAASKMRRAVSNAQKLRHYAFLAWQVLQKLADVHPELHPYLQKREPKKILAILFTPDRGMCGNLNAQLLRTTTQYIQGLKKLPTFESVEFIAVGRKGQHFLPRMNQKVVAAFPAFSSYPTFKDILPIARMATEGFLAGTYDSVSLIYPDFISALVQESTVKVLLPFSTTELKEMLESLLPRKYRKESQAALHAEGVGEYVLEPSADAILQTILPQLTEIQVYQAILEAGASEHSARMVAMRAASDNATELLDDLTIVYNQTRQAKITSELSELTAAKAALE</sequence>
<keyword evidence="9 10" id="KW-0066">ATP synthesis</keyword>
<keyword evidence="10" id="KW-1003">Cell membrane</keyword>
<evidence type="ECO:0000256" key="6">
    <source>
        <dbReference type="ARBA" id="ARBA00023065"/>
    </source>
</evidence>
<evidence type="ECO:0000256" key="7">
    <source>
        <dbReference type="ARBA" id="ARBA00023136"/>
    </source>
</evidence>
<dbReference type="KEGG" id="prf:PeribacterA2_0182"/>
<dbReference type="InterPro" id="IPR035968">
    <property type="entry name" value="ATP_synth_F1_ATPase_gsu"/>
</dbReference>
<evidence type="ECO:0000313" key="12">
    <source>
        <dbReference type="Proteomes" id="UP000069135"/>
    </source>
</evidence>
<comment type="subcellular location">
    <subcellularLocation>
        <location evidence="10">Cell membrane</location>
        <topology evidence="10">Peripheral membrane protein</topology>
    </subcellularLocation>
    <subcellularLocation>
        <location evidence="2">Membrane</location>
        <topology evidence="2">Peripheral membrane protein</topology>
    </subcellularLocation>
</comment>
<dbReference type="GO" id="GO:0005886">
    <property type="term" value="C:plasma membrane"/>
    <property type="evidence" value="ECO:0007669"/>
    <property type="project" value="UniProtKB-SubCell"/>
</dbReference>
<dbReference type="GO" id="GO:0042777">
    <property type="term" value="P:proton motive force-driven plasma membrane ATP synthesis"/>
    <property type="evidence" value="ECO:0007669"/>
    <property type="project" value="UniProtKB-UniRule"/>
</dbReference>
<accession>A0A0S1SJP0</accession>
<evidence type="ECO:0000256" key="4">
    <source>
        <dbReference type="ARBA" id="ARBA00022448"/>
    </source>
</evidence>
<dbReference type="PATRIC" id="fig|1735161.3.peg.182"/>
<proteinExistence type="inferred from homology"/>
<accession>A0A0S1SW91</accession>
<evidence type="ECO:0000256" key="9">
    <source>
        <dbReference type="ARBA" id="ARBA00023310"/>
    </source>
</evidence>
<comment type="similarity">
    <text evidence="3 10">Belongs to the ATPase gamma chain family.</text>
</comment>
<evidence type="ECO:0000256" key="1">
    <source>
        <dbReference type="ARBA" id="ARBA00003456"/>
    </source>
</evidence>
<dbReference type="PANTHER" id="PTHR11693:SF22">
    <property type="entry name" value="ATP SYNTHASE SUBUNIT GAMMA, MITOCHONDRIAL"/>
    <property type="match status" value="1"/>
</dbReference>
<gene>
    <name evidence="10" type="primary">atpG</name>
    <name evidence="11" type="ORF">PeribacterD1_0182</name>
</gene>
<dbReference type="PRINTS" id="PR00126">
    <property type="entry name" value="ATPASEGAMMA"/>
</dbReference>
<evidence type="ECO:0000256" key="5">
    <source>
        <dbReference type="ARBA" id="ARBA00022781"/>
    </source>
</evidence>
<keyword evidence="4 10" id="KW-0813">Transport</keyword>
<comment type="function">
    <text evidence="1 10">Produces ATP from ADP in the presence of a proton gradient across the membrane. The gamma chain is believed to be important in regulating ATPase activity and the flow of protons through the CF(0) complex.</text>
</comment>
<dbReference type="Gene3D" id="3.40.1380.10">
    <property type="match status" value="1"/>
</dbReference>
<dbReference type="EMBL" id="CP013065">
    <property type="protein sequence ID" value="ALM12883.1"/>
    <property type="molecule type" value="Genomic_DNA"/>
</dbReference>
<evidence type="ECO:0000313" key="11">
    <source>
        <dbReference type="EMBL" id="ALM12883.1"/>
    </source>
</evidence>
<keyword evidence="6 10" id="KW-0406">Ion transport</keyword>
<keyword evidence="5 10" id="KW-0375">Hydrogen ion transport</keyword>
<accession>A0A0S1SSI1</accession>
<dbReference type="GO" id="GO:0005524">
    <property type="term" value="F:ATP binding"/>
    <property type="evidence" value="ECO:0007669"/>
    <property type="project" value="UniProtKB-UniRule"/>
</dbReference>
<comment type="subunit">
    <text evidence="10">F-type ATPases have 2 components, CF(1) - the catalytic core - and CF(0) - the membrane proton channel. CF(1) has five subunits: alpha(3), beta(3), gamma(1), delta(1), epsilon(1). CF(0) has three main subunits: a, b and c.</text>
</comment>
<dbReference type="PANTHER" id="PTHR11693">
    <property type="entry name" value="ATP SYNTHASE GAMMA CHAIN"/>
    <property type="match status" value="1"/>
</dbReference>
<dbReference type="STRING" id="1735162.PeribacterB2_0182"/>
<dbReference type="GO" id="GO:0046933">
    <property type="term" value="F:proton-transporting ATP synthase activity, rotational mechanism"/>
    <property type="evidence" value="ECO:0007669"/>
    <property type="project" value="UniProtKB-UniRule"/>
</dbReference>
<dbReference type="Proteomes" id="UP000069135">
    <property type="component" value="Chromosome"/>
</dbReference>
<name>A0A0S1SJP0_9BACT</name>
<evidence type="ECO:0000256" key="2">
    <source>
        <dbReference type="ARBA" id="ARBA00004170"/>
    </source>
</evidence>
<reference evidence="11 12" key="2">
    <citation type="journal article" date="2016" name="PeerJ">
        <title>Analysis of five complete genome sequences for members of the class Peribacteria in the recently recognized Peregrinibacteria bacterial phylum.</title>
        <authorList>
            <person name="Anantharaman K."/>
            <person name="Brown C.T."/>
            <person name="Burstein D."/>
            <person name="Castelle C.J."/>
            <person name="Probst A.J."/>
            <person name="Thomas B.C."/>
            <person name="Williams K.H."/>
            <person name="Banfield J.F."/>
        </authorList>
    </citation>
    <scope>NUCLEOTIDE SEQUENCE [LARGE SCALE GENOMIC DNA]</scope>
    <source>
        <strain evidence="11">RIFOXYD1_FULL_PER-ii_59_16</strain>
    </source>
</reference>
<dbReference type="Pfam" id="PF00231">
    <property type="entry name" value="ATP-synt"/>
    <property type="match status" value="1"/>
</dbReference>
<organism evidence="11 12">
    <name type="scientific">Candidatus Peribacter riflensis</name>
    <dbReference type="NCBI Taxonomy" id="1735162"/>
    <lineage>
        <taxon>Bacteria</taxon>
        <taxon>Candidatus Peregrinibacteriota</taxon>
        <taxon>Candidatus Peribacteria</taxon>
        <taxon>Candidatus Peribacterales</taxon>
        <taxon>Candidatus Peribacteraceae</taxon>
        <taxon>Candidatus Peribacter</taxon>
    </lineage>
</organism>
<dbReference type="InterPro" id="IPR000131">
    <property type="entry name" value="ATP_synth_F1_gsu"/>
</dbReference>
<dbReference type="GO" id="GO:0045259">
    <property type="term" value="C:proton-transporting ATP synthase complex"/>
    <property type="evidence" value="ECO:0007669"/>
    <property type="project" value="UniProtKB-KW"/>
</dbReference>
<dbReference type="HAMAP" id="MF_00815">
    <property type="entry name" value="ATP_synth_gamma_bact"/>
    <property type="match status" value="1"/>
</dbReference>
<dbReference type="NCBIfam" id="TIGR01146">
    <property type="entry name" value="ATPsyn_F1gamma"/>
    <property type="match status" value="1"/>
</dbReference>
<evidence type="ECO:0000256" key="3">
    <source>
        <dbReference type="ARBA" id="ARBA00007681"/>
    </source>
</evidence>
<protein>
    <recommendedName>
        <fullName evidence="10">ATP synthase gamma chain</fullName>
    </recommendedName>
    <alternativeName>
        <fullName evidence="10">ATP synthase F1 sector gamma subunit</fullName>
    </alternativeName>
    <alternativeName>
        <fullName evidence="10">F-ATPase gamma subunit</fullName>
    </alternativeName>
</protein>
<keyword evidence="7 10" id="KW-0472">Membrane</keyword>
<evidence type="ECO:0000256" key="8">
    <source>
        <dbReference type="ARBA" id="ARBA00023196"/>
    </source>
</evidence>
<accession>A0A0S1SPP3</accession>
<reference evidence="12" key="1">
    <citation type="submission" date="2015-10" db="EMBL/GenBank/DDBJ databases">
        <title>Analysis of five complete genome sequences for members of the class Peribacteria in the recently recognized Peregrinibacteria bacterial phylum.</title>
        <authorList>
            <person name="Anantharaman K."/>
            <person name="Brown C.T."/>
            <person name="Burstein D."/>
            <person name="Castelle C.J."/>
            <person name="Probst A.J."/>
            <person name="Thomas B.C."/>
            <person name="Williams K.H."/>
            <person name="Banfield J.F."/>
        </authorList>
    </citation>
    <scope>NUCLEOTIDE SEQUENCE [LARGE SCALE GENOMIC DNA]</scope>
</reference>